<sequence>MSSPLPTTPSPSQSSAKTTEFRVTRVKLGNGYEQRSIDGLNATRDLWTLVYENISLSNLQTMTTFFDGLGGATYFTWTAFGDASSSNWITNGNYTIQVTSGTTYTLSVPITQVFDL</sequence>
<accession>A0A4R5VWK0</accession>
<organism evidence="1 2">
    <name type="scientific">Sapientia aquatica</name>
    <dbReference type="NCBI Taxonomy" id="1549640"/>
    <lineage>
        <taxon>Bacteria</taxon>
        <taxon>Pseudomonadati</taxon>
        <taxon>Pseudomonadota</taxon>
        <taxon>Betaproteobacteria</taxon>
        <taxon>Burkholderiales</taxon>
        <taxon>Oxalobacteraceae</taxon>
        <taxon>Sapientia</taxon>
    </lineage>
</organism>
<dbReference type="AlphaFoldDB" id="A0A4R5VWK0"/>
<comment type="caution">
    <text evidence="1">The sequence shown here is derived from an EMBL/GenBank/DDBJ whole genome shotgun (WGS) entry which is preliminary data.</text>
</comment>
<keyword evidence="2" id="KW-1185">Reference proteome</keyword>
<dbReference type="EMBL" id="SMYL01000009">
    <property type="protein sequence ID" value="TDK63555.1"/>
    <property type="molecule type" value="Genomic_DNA"/>
</dbReference>
<dbReference type="Proteomes" id="UP000294829">
    <property type="component" value="Unassembled WGS sequence"/>
</dbReference>
<evidence type="ECO:0000313" key="1">
    <source>
        <dbReference type="EMBL" id="TDK63555.1"/>
    </source>
</evidence>
<proteinExistence type="predicted"/>
<dbReference type="OrthoDB" id="8607203at2"/>
<gene>
    <name evidence="1" type="ORF">E2I14_15250</name>
</gene>
<evidence type="ECO:0008006" key="3">
    <source>
        <dbReference type="Google" id="ProtNLM"/>
    </source>
</evidence>
<reference evidence="1 2" key="1">
    <citation type="submission" date="2019-03" db="EMBL/GenBank/DDBJ databases">
        <title>Sapientia aquatica gen. nov., sp. nov., isolated from a crater lake.</title>
        <authorList>
            <person name="Felfoldi T."/>
            <person name="Szabo A."/>
            <person name="Toth E."/>
            <person name="Schumann P."/>
            <person name="Keki Z."/>
            <person name="Marialigeti K."/>
            <person name="Mathe I."/>
        </authorList>
    </citation>
    <scope>NUCLEOTIDE SEQUENCE [LARGE SCALE GENOMIC DNA]</scope>
    <source>
        <strain evidence="1 2">SA-152</strain>
    </source>
</reference>
<dbReference type="Pfam" id="PF05939">
    <property type="entry name" value="Phage_min_tail"/>
    <property type="match status" value="1"/>
</dbReference>
<dbReference type="InterPro" id="IPR010265">
    <property type="entry name" value="Phage_lambda_TipM"/>
</dbReference>
<protein>
    <recommendedName>
        <fullName evidence="3">Phage tail protein</fullName>
    </recommendedName>
</protein>
<name>A0A4R5VWK0_9BURK</name>
<evidence type="ECO:0000313" key="2">
    <source>
        <dbReference type="Proteomes" id="UP000294829"/>
    </source>
</evidence>
<dbReference type="RefSeq" id="WP_133330067.1">
    <property type="nucleotide sequence ID" value="NZ_SMYL01000009.1"/>
</dbReference>